<dbReference type="Proteomes" id="UP001138768">
    <property type="component" value="Unassembled WGS sequence"/>
</dbReference>
<dbReference type="Pfam" id="PF08241">
    <property type="entry name" value="Methyltransf_11"/>
    <property type="match status" value="1"/>
</dbReference>
<reference evidence="2 3" key="1">
    <citation type="journal article" date="2020" name="Microorganisms">
        <title>Osmotic Adaptation and Compatible Solute Biosynthesis of Phototrophic Bacteria as Revealed from Genome Analyses.</title>
        <authorList>
            <person name="Imhoff J.F."/>
            <person name="Rahn T."/>
            <person name="Kunzel S."/>
            <person name="Keller A."/>
            <person name="Neulinger S.C."/>
        </authorList>
    </citation>
    <scope>NUCLEOTIDE SEQUENCE [LARGE SCALE GENOMIC DNA]</scope>
    <source>
        <strain evidence="2 3">DSM 25653</strain>
    </source>
</reference>
<proteinExistence type="predicted"/>
<dbReference type="InterPro" id="IPR029063">
    <property type="entry name" value="SAM-dependent_MTases_sf"/>
</dbReference>
<comment type="caution">
    <text evidence="2">The sequence shown here is derived from an EMBL/GenBank/DDBJ whole genome shotgun (WGS) entry which is preliminary data.</text>
</comment>
<evidence type="ECO:0000259" key="1">
    <source>
        <dbReference type="Pfam" id="PF08241"/>
    </source>
</evidence>
<dbReference type="SUPFAM" id="SSF53335">
    <property type="entry name" value="S-adenosyl-L-methionine-dependent methyltransferases"/>
    <property type="match status" value="1"/>
</dbReference>
<dbReference type="EMBL" id="NRRY01000003">
    <property type="protein sequence ID" value="MBK1617333.1"/>
    <property type="molecule type" value="Genomic_DNA"/>
</dbReference>
<accession>A0A9X0W5E7</accession>
<dbReference type="GO" id="GO:0008757">
    <property type="term" value="F:S-adenosylmethionine-dependent methyltransferase activity"/>
    <property type="evidence" value="ECO:0007669"/>
    <property type="project" value="InterPro"/>
</dbReference>
<protein>
    <recommendedName>
        <fullName evidence="1">Methyltransferase type 11 domain-containing protein</fullName>
    </recommendedName>
</protein>
<sequence>MRSRCEDDSAAIEGLAEWLNTAVGREVARVERESVDRMIENSFGHFLVQIGCLGDFHDAFEHSRIRSHVVLSERSCVSWGGSPLRAKPAELPLAPASIDALLLPHTLDFALQPQRVLREAERVLIPEGRILIIGFNPLSTWGLMRRAPHHRQAPWCGNQLTSSRLIDWLDLLGFQLEMREWLLFRPPLRSAFSSRLDWIEETGARWWPIFGGIYVMRAVKRVTLSTPLRPRWRQRSAFLPGGAVKPTARQGNHARQ</sequence>
<dbReference type="InterPro" id="IPR013216">
    <property type="entry name" value="Methyltransf_11"/>
</dbReference>
<evidence type="ECO:0000313" key="3">
    <source>
        <dbReference type="Proteomes" id="UP001138768"/>
    </source>
</evidence>
<evidence type="ECO:0000313" key="2">
    <source>
        <dbReference type="EMBL" id="MBK1617333.1"/>
    </source>
</evidence>
<name>A0A9X0W5E7_9GAMM</name>
<gene>
    <name evidence="2" type="ORF">CKO42_02465</name>
</gene>
<feature type="domain" description="Methyltransferase type 11" evidence="1">
    <location>
        <begin position="85"/>
        <end position="132"/>
    </location>
</feature>
<keyword evidence="3" id="KW-1185">Reference proteome</keyword>
<organism evidence="2 3">
    <name type="scientific">Lamprobacter modestohalophilus</name>
    <dbReference type="NCBI Taxonomy" id="1064514"/>
    <lineage>
        <taxon>Bacteria</taxon>
        <taxon>Pseudomonadati</taxon>
        <taxon>Pseudomonadota</taxon>
        <taxon>Gammaproteobacteria</taxon>
        <taxon>Chromatiales</taxon>
        <taxon>Chromatiaceae</taxon>
        <taxon>Lamprobacter</taxon>
    </lineage>
</organism>
<dbReference type="Gene3D" id="3.40.50.150">
    <property type="entry name" value="Vaccinia Virus protein VP39"/>
    <property type="match status" value="1"/>
</dbReference>
<dbReference type="RefSeq" id="WP_200238095.1">
    <property type="nucleotide sequence ID" value="NZ_NRRY01000003.1"/>
</dbReference>
<dbReference type="AlphaFoldDB" id="A0A9X0W5E7"/>